<evidence type="ECO:0000256" key="2">
    <source>
        <dbReference type="ARBA" id="ARBA00004613"/>
    </source>
</evidence>
<dbReference type="SUPFAM" id="SSF51695">
    <property type="entry name" value="PLC-like phosphodiesterases"/>
    <property type="match status" value="1"/>
</dbReference>
<dbReference type="AlphaFoldDB" id="A0A8X6SCC5"/>
<protein>
    <submittedName>
        <fullName evidence="8">PI-PLC X domain-containing protein 1</fullName>
    </submittedName>
</protein>
<evidence type="ECO:0000256" key="7">
    <source>
        <dbReference type="ARBA" id="ARBA00023239"/>
    </source>
</evidence>
<evidence type="ECO:0000313" key="8">
    <source>
        <dbReference type="EMBL" id="GFY11327.1"/>
    </source>
</evidence>
<dbReference type="InterPro" id="IPR017946">
    <property type="entry name" value="PLC-like_Pdiesterase_TIM-brl"/>
</dbReference>
<accession>A0A8X6SCC5</accession>
<dbReference type="EMBL" id="BMAU01021304">
    <property type="protein sequence ID" value="GFY11327.1"/>
    <property type="molecule type" value="Genomic_DNA"/>
</dbReference>
<dbReference type="PROSITE" id="PS50007">
    <property type="entry name" value="PIPLC_X_DOMAIN"/>
    <property type="match status" value="1"/>
</dbReference>
<dbReference type="Gene3D" id="3.20.20.190">
    <property type="entry name" value="Phosphatidylinositol (PI) phosphodiesterase"/>
    <property type="match status" value="1"/>
</dbReference>
<organism evidence="8 9">
    <name type="scientific">Trichonephila clavipes</name>
    <name type="common">Golden silk orbweaver</name>
    <name type="synonym">Nephila clavipes</name>
    <dbReference type="NCBI Taxonomy" id="2585209"/>
    <lineage>
        <taxon>Eukaryota</taxon>
        <taxon>Metazoa</taxon>
        <taxon>Ecdysozoa</taxon>
        <taxon>Arthropoda</taxon>
        <taxon>Chelicerata</taxon>
        <taxon>Arachnida</taxon>
        <taxon>Araneae</taxon>
        <taxon>Araneomorphae</taxon>
        <taxon>Entelegynae</taxon>
        <taxon>Araneoidea</taxon>
        <taxon>Nephilidae</taxon>
        <taxon>Trichonephila</taxon>
    </lineage>
</organism>
<keyword evidence="6" id="KW-1015">Disulfide bond</keyword>
<dbReference type="Proteomes" id="UP000887159">
    <property type="component" value="Unassembled WGS sequence"/>
</dbReference>
<keyword evidence="3" id="KW-0964">Secreted</keyword>
<keyword evidence="5" id="KW-0460">Magnesium</keyword>
<dbReference type="PANTHER" id="PTHR13593">
    <property type="match status" value="1"/>
</dbReference>
<dbReference type="GO" id="GO:0046872">
    <property type="term" value="F:metal ion binding"/>
    <property type="evidence" value="ECO:0007669"/>
    <property type="project" value="UniProtKB-KW"/>
</dbReference>
<sequence length="514" mass="60017">MPTPLDKILDCHPYNPDDIQIFLTISSLYSFFTKNGLVQRWLEVNWVAKNSSDGDIINVYNQDPIHNSSEKPLLTMYPKKYPSGYFRTAIKIPVEASFLNPQQKSPCMGYWATYFNEKGKIQASTCLKMHPFWMERISKYISHLRLDEIMIPGSHDSGSFSYNKKTIPYTGYKYSQELSIFNQMVYGLRYFDLRVGYYEKTYAKYFINHNFLKTDHTVKSVLDQVKLFLKTSKREIIILDFHNFPHGFKTEEIHVKLLNLIKSELGLFFIPYNLSNTTLNNIWKSDKNIIVSYNYKFKNGTPAYLWPSIPRAWGNKHDKESLRAYFQEVFSKPTPKGLWAAMAEMTPDTLFILLHPENGLRNMAEQINKEVTHWFRDLYWQKANIVATDYFLGNHVIDVAIQTNQLKVKLRYCKKLRLYYNSNLEKENPFSTIKHGEGAAKRYQANGSHFDAMTVLSCPKPIPKVNLVSRPKHNTVFVGITRVDNQRECNNIQGNAQICQMKQLRCHTDETTKM</sequence>
<evidence type="ECO:0000313" key="9">
    <source>
        <dbReference type="Proteomes" id="UP000887159"/>
    </source>
</evidence>
<evidence type="ECO:0000256" key="1">
    <source>
        <dbReference type="ARBA" id="ARBA00000110"/>
    </source>
</evidence>
<evidence type="ECO:0000256" key="3">
    <source>
        <dbReference type="ARBA" id="ARBA00022525"/>
    </source>
</evidence>
<keyword evidence="4" id="KW-0479">Metal-binding</keyword>
<dbReference type="InterPro" id="IPR051057">
    <property type="entry name" value="PI-PLC_domain"/>
</dbReference>
<proteinExistence type="predicted"/>
<comment type="catalytic activity">
    <reaction evidence="1">
        <text>an N-(acyl)-sphingosylphosphoethanolamine = an N-(acyl)-sphingosyl-1,3-cyclic phosphate + ethanolamine</text>
        <dbReference type="Rhea" id="RHEA:60648"/>
        <dbReference type="ChEBI" id="CHEBI:57603"/>
        <dbReference type="ChEBI" id="CHEBI:143891"/>
        <dbReference type="ChEBI" id="CHEBI:143892"/>
    </reaction>
</comment>
<reference evidence="8" key="1">
    <citation type="submission" date="2020-08" db="EMBL/GenBank/DDBJ databases">
        <title>Multicomponent nature underlies the extraordinary mechanical properties of spider dragline silk.</title>
        <authorList>
            <person name="Kono N."/>
            <person name="Nakamura H."/>
            <person name="Mori M."/>
            <person name="Yoshida Y."/>
            <person name="Ohtoshi R."/>
            <person name="Malay A.D."/>
            <person name="Moran D.A.P."/>
            <person name="Tomita M."/>
            <person name="Numata K."/>
            <person name="Arakawa K."/>
        </authorList>
    </citation>
    <scope>NUCLEOTIDE SEQUENCE</scope>
</reference>
<dbReference type="GO" id="GO:0005576">
    <property type="term" value="C:extracellular region"/>
    <property type="evidence" value="ECO:0007669"/>
    <property type="project" value="UniProtKB-SubCell"/>
</dbReference>
<dbReference type="GO" id="GO:0016829">
    <property type="term" value="F:lyase activity"/>
    <property type="evidence" value="ECO:0007669"/>
    <property type="project" value="UniProtKB-KW"/>
</dbReference>
<comment type="caution">
    <text evidence="8">The sequence shown here is derived from an EMBL/GenBank/DDBJ whole genome shotgun (WGS) entry which is preliminary data.</text>
</comment>
<keyword evidence="7" id="KW-0456">Lyase</keyword>
<dbReference type="GO" id="GO:0006629">
    <property type="term" value="P:lipid metabolic process"/>
    <property type="evidence" value="ECO:0007669"/>
    <property type="project" value="InterPro"/>
</dbReference>
<comment type="subcellular location">
    <subcellularLocation>
        <location evidence="2">Secreted</location>
    </subcellularLocation>
</comment>
<dbReference type="PANTHER" id="PTHR13593:SF103">
    <property type="entry name" value="RE10370P"/>
    <property type="match status" value="1"/>
</dbReference>
<evidence type="ECO:0000256" key="6">
    <source>
        <dbReference type="ARBA" id="ARBA00023157"/>
    </source>
</evidence>
<keyword evidence="9" id="KW-1185">Reference proteome</keyword>
<evidence type="ECO:0000256" key="4">
    <source>
        <dbReference type="ARBA" id="ARBA00022723"/>
    </source>
</evidence>
<gene>
    <name evidence="8" type="primary">PLCXD1</name>
    <name evidence="8" type="ORF">TNCV_4473101</name>
</gene>
<name>A0A8X6SCC5_TRICX</name>
<evidence type="ECO:0000256" key="5">
    <source>
        <dbReference type="ARBA" id="ARBA00022842"/>
    </source>
</evidence>
<dbReference type="GO" id="GO:0008081">
    <property type="term" value="F:phosphoric diester hydrolase activity"/>
    <property type="evidence" value="ECO:0007669"/>
    <property type="project" value="InterPro"/>
</dbReference>